<accession>A0A4R4YR16</accession>
<evidence type="ECO:0000313" key="2">
    <source>
        <dbReference type="Proteomes" id="UP000295124"/>
    </source>
</evidence>
<reference evidence="1 2" key="1">
    <citation type="submission" date="2019-03" db="EMBL/GenBank/DDBJ databases">
        <title>Draft genome sequences of novel Actinobacteria.</title>
        <authorList>
            <person name="Sahin N."/>
            <person name="Ay H."/>
            <person name="Saygin H."/>
        </authorList>
    </citation>
    <scope>NUCLEOTIDE SEQUENCE [LARGE SCALE GENOMIC DNA]</scope>
    <source>
        <strain evidence="1 2">JCM 13523</strain>
    </source>
</reference>
<protein>
    <recommendedName>
        <fullName evidence="3">HNH endonuclease</fullName>
    </recommendedName>
</protein>
<keyword evidence="2" id="KW-1185">Reference proteome</keyword>
<proteinExistence type="predicted"/>
<evidence type="ECO:0008006" key="3">
    <source>
        <dbReference type="Google" id="ProtNLM"/>
    </source>
</evidence>
<organism evidence="1 2">
    <name type="scientific">Kribbella antibiotica</name>
    <dbReference type="NCBI Taxonomy" id="190195"/>
    <lineage>
        <taxon>Bacteria</taxon>
        <taxon>Bacillati</taxon>
        <taxon>Actinomycetota</taxon>
        <taxon>Actinomycetes</taxon>
        <taxon>Propionibacteriales</taxon>
        <taxon>Kribbellaceae</taxon>
        <taxon>Kribbella</taxon>
    </lineage>
</organism>
<gene>
    <name evidence="1" type="ORF">E1263_34130</name>
</gene>
<dbReference type="EMBL" id="SMKX01000147">
    <property type="protein sequence ID" value="TDD47675.1"/>
    <property type="molecule type" value="Genomic_DNA"/>
</dbReference>
<dbReference type="AlphaFoldDB" id="A0A4R4YR16"/>
<sequence length="202" mass="22389">MSLAEQHALTARLAEIKRDAHAHARARGQGRTPLRPGKTEVYVHLTDHTLATGNGVIRAEGIGPLLAAQFGELVGYGPYVVKPVIDLNKAVSSDAYEIPDRIRERVRLAHPTELFPYGTRETSNSIDLDHIRRYDPLGPPGQTNPQNLAPLGRFGHRVKTHARGWKARRINERTLEWTTPHGFVFHVDPTGTHRVSDGTPDG</sequence>
<dbReference type="Proteomes" id="UP000295124">
    <property type="component" value="Unassembled WGS sequence"/>
</dbReference>
<evidence type="ECO:0000313" key="1">
    <source>
        <dbReference type="EMBL" id="TDD47675.1"/>
    </source>
</evidence>
<comment type="caution">
    <text evidence="1">The sequence shown here is derived from an EMBL/GenBank/DDBJ whole genome shotgun (WGS) entry which is preliminary data.</text>
</comment>
<name>A0A4R4YR16_9ACTN</name>
<dbReference type="OrthoDB" id="5242272at2"/>